<keyword evidence="2" id="KW-0645">Protease</keyword>
<evidence type="ECO:0000313" key="9">
    <source>
        <dbReference type="EMBL" id="MEF2154965.1"/>
    </source>
</evidence>
<evidence type="ECO:0000256" key="6">
    <source>
        <dbReference type="ARBA" id="ARBA00022833"/>
    </source>
</evidence>
<dbReference type="SUPFAM" id="SSF52025">
    <property type="entry name" value="PA domain"/>
    <property type="match status" value="1"/>
</dbReference>
<accession>A0ABU7UX14</accession>
<dbReference type="Proteomes" id="UP001356170">
    <property type="component" value="Unassembled WGS sequence"/>
</dbReference>
<evidence type="ECO:0000256" key="3">
    <source>
        <dbReference type="ARBA" id="ARBA00022723"/>
    </source>
</evidence>
<dbReference type="CDD" id="cd04821">
    <property type="entry name" value="PA_M28_1_2"/>
    <property type="match status" value="1"/>
</dbReference>
<feature type="chain" id="PRO_5046473384" evidence="7">
    <location>
        <begin position="25"/>
        <end position="576"/>
    </location>
</feature>
<keyword evidence="3" id="KW-0479">Metal-binding</keyword>
<dbReference type="InterPro" id="IPR045175">
    <property type="entry name" value="M28_fam"/>
</dbReference>
<dbReference type="SUPFAM" id="SSF53187">
    <property type="entry name" value="Zn-dependent exopeptidases"/>
    <property type="match status" value="1"/>
</dbReference>
<feature type="signal peptide" evidence="7">
    <location>
        <begin position="1"/>
        <end position="24"/>
    </location>
</feature>
<dbReference type="Gene3D" id="3.40.630.10">
    <property type="entry name" value="Zn peptidases"/>
    <property type="match status" value="1"/>
</dbReference>
<evidence type="ECO:0000256" key="2">
    <source>
        <dbReference type="ARBA" id="ARBA00022670"/>
    </source>
</evidence>
<keyword evidence="5" id="KW-0378">Hydrolase</keyword>
<keyword evidence="4 7" id="KW-0732">Signal</keyword>
<sequence length="576" mass="61965">MLTRRTLVALALVAAGASGCQTPAASGIAQQVASNQPASDAILPPTPFTAQDFSKRLQVLASDAFGGRAPGSAGETLTLDYLIAQAKELGLQPGNGDSYTQTVPMVTSLTDANTTLQLKTRKGSTTLKFPQDMVLGTTTGKPLVDLRNSDMVFVGYGVNAPELGWNDYEGLDVRGKTVVMLVNDPGFQIGDTELFEGRRMTYYGRWTYKFEEAARQGAAAALIVHDNEGAAYGWEVVRNGWTGKQFDLPAADDPAPRLPIRGWLTQESARALFAAAGLDLTAQYKAASTKGFKPVALNATATTTLKTAVTHASSKNFIAKLPGSERPDEAVIYQAHWDHLGTHQGDDAHDHNAAAPKDDQIWNGAVDNGTGVAGIMTIAQGFARAGQAPKRSVYFFAPTLEESGLLGSAYYVAHPSVPLNKIAAVINIDALIPTGKARNLVLIGNGASELEDILKPYAAAQGRELAPENTPQDGFYFRSDHFNFAKAGVPALYIKGGDDLIEGGLERGRAIQEDYRRNRYHKPTDDVDPNWNLEGVQQDLQALYAVGREVANSTSWPRWYPGNAFRKQQDALRASP</sequence>
<dbReference type="CDD" id="cd05660">
    <property type="entry name" value="M28_like_PA"/>
    <property type="match status" value="1"/>
</dbReference>
<dbReference type="PROSITE" id="PS51257">
    <property type="entry name" value="PROKAR_LIPOPROTEIN"/>
    <property type="match status" value="1"/>
</dbReference>
<dbReference type="Pfam" id="PF04389">
    <property type="entry name" value="Peptidase_M28"/>
    <property type="match status" value="1"/>
</dbReference>
<reference evidence="9 10" key="1">
    <citation type="submission" date="2024-01" db="EMBL/GenBank/DDBJ databases">
        <title>Novel species of the genus Luteimonas isolated from rivers.</title>
        <authorList>
            <person name="Lu H."/>
        </authorList>
    </citation>
    <scope>NUCLEOTIDE SEQUENCE [LARGE SCALE GENOMIC DNA]</scope>
    <source>
        <strain evidence="9 10">FXH3W</strain>
    </source>
</reference>
<dbReference type="InterPro" id="IPR046450">
    <property type="entry name" value="PA_dom_sf"/>
</dbReference>
<organism evidence="9 10">
    <name type="scientific">Aquilutibacter rugosus</name>
    <dbReference type="NCBI Taxonomy" id="3115820"/>
    <lineage>
        <taxon>Bacteria</taxon>
        <taxon>Pseudomonadati</taxon>
        <taxon>Pseudomonadota</taxon>
        <taxon>Gammaproteobacteria</taxon>
        <taxon>Lysobacterales</taxon>
        <taxon>Lysobacteraceae</taxon>
        <taxon>Aquilutibacter</taxon>
    </lineage>
</organism>
<proteinExistence type="predicted"/>
<feature type="domain" description="Peptidase M28" evidence="8">
    <location>
        <begin position="316"/>
        <end position="534"/>
    </location>
</feature>
<keyword evidence="1" id="KW-0031">Aminopeptidase</keyword>
<evidence type="ECO:0000256" key="4">
    <source>
        <dbReference type="ARBA" id="ARBA00022729"/>
    </source>
</evidence>
<comment type="caution">
    <text evidence="9">The sequence shown here is derived from an EMBL/GenBank/DDBJ whole genome shotgun (WGS) entry which is preliminary data.</text>
</comment>
<evidence type="ECO:0000256" key="5">
    <source>
        <dbReference type="ARBA" id="ARBA00022801"/>
    </source>
</evidence>
<dbReference type="EMBL" id="JAZHBO010000001">
    <property type="protein sequence ID" value="MEF2154965.1"/>
    <property type="molecule type" value="Genomic_DNA"/>
</dbReference>
<evidence type="ECO:0000259" key="8">
    <source>
        <dbReference type="Pfam" id="PF04389"/>
    </source>
</evidence>
<keyword evidence="6" id="KW-0862">Zinc</keyword>
<dbReference type="InterPro" id="IPR007484">
    <property type="entry name" value="Peptidase_M28"/>
</dbReference>
<dbReference type="RefSeq" id="WP_331703108.1">
    <property type="nucleotide sequence ID" value="NZ_JAZHBO010000001.1"/>
</dbReference>
<evidence type="ECO:0000313" key="10">
    <source>
        <dbReference type="Proteomes" id="UP001356170"/>
    </source>
</evidence>
<gene>
    <name evidence="9" type="ORF">V3390_01750</name>
</gene>
<keyword evidence="10" id="KW-1185">Reference proteome</keyword>
<evidence type="ECO:0000256" key="7">
    <source>
        <dbReference type="SAM" id="SignalP"/>
    </source>
</evidence>
<protein>
    <submittedName>
        <fullName evidence="9">M28 family metallopeptidase</fullName>
    </submittedName>
</protein>
<evidence type="ECO:0000256" key="1">
    <source>
        <dbReference type="ARBA" id="ARBA00022438"/>
    </source>
</evidence>
<name>A0ABU7UX14_9GAMM</name>
<dbReference type="PANTHER" id="PTHR12147:SF56">
    <property type="entry name" value="AMINOPEPTIDASE YDR415C-RELATED"/>
    <property type="match status" value="1"/>
</dbReference>
<dbReference type="PANTHER" id="PTHR12147">
    <property type="entry name" value="METALLOPEPTIDASE M28 FAMILY MEMBER"/>
    <property type="match status" value="1"/>
</dbReference>